<dbReference type="GeneTree" id="ENSGT00980000199191"/>
<dbReference type="SMART" id="SM01224">
    <property type="entry name" value="G_gamma"/>
    <property type="match status" value="1"/>
</dbReference>
<dbReference type="Gene3D" id="4.10.260.10">
    <property type="entry name" value="Transducin (heterotrimeric G protein), gamma chain"/>
    <property type="match status" value="1"/>
</dbReference>
<dbReference type="InterPro" id="IPR015898">
    <property type="entry name" value="G-protein_gamma-like_dom"/>
</dbReference>
<comment type="function">
    <text evidence="9">Guanine nucleotide-binding proteins (G proteins) are involved as a modulator or transducer in various transmembrane signaling systems. The beta and gamma chains are required for the GTPase activity, for replacement of GDP by GTP, and for G protein-effector interaction.</text>
</comment>
<keyword evidence="6 9" id="KW-0807">Transducer</keyword>
<evidence type="ECO:0000256" key="6">
    <source>
        <dbReference type="ARBA" id="ARBA00023224"/>
    </source>
</evidence>
<dbReference type="SUPFAM" id="SSF48670">
    <property type="entry name" value="Transducin (heterotrimeric G protein), gamma chain"/>
    <property type="match status" value="1"/>
</dbReference>
<dbReference type="InterPro" id="IPR001770">
    <property type="entry name" value="G-protein_gamma"/>
</dbReference>
<dbReference type="GO" id="GO:0005834">
    <property type="term" value="C:heterotrimeric G-protein complex"/>
    <property type="evidence" value="ECO:0007669"/>
    <property type="project" value="InterPro"/>
</dbReference>
<dbReference type="GO" id="GO:0031681">
    <property type="term" value="F:G-protein beta-subunit binding"/>
    <property type="evidence" value="ECO:0007669"/>
    <property type="project" value="InterPro"/>
</dbReference>
<evidence type="ECO:0000256" key="9">
    <source>
        <dbReference type="RuleBase" id="RU004973"/>
    </source>
</evidence>
<dbReference type="InParanoid" id="A0A4W3HLI1"/>
<keyword evidence="4" id="KW-0488">Methylation</keyword>
<organism evidence="11 12">
    <name type="scientific">Callorhinchus milii</name>
    <name type="common">Ghost shark</name>
    <dbReference type="NCBI Taxonomy" id="7868"/>
    <lineage>
        <taxon>Eukaryota</taxon>
        <taxon>Metazoa</taxon>
        <taxon>Chordata</taxon>
        <taxon>Craniata</taxon>
        <taxon>Vertebrata</taxon>
        <taxon>Chondrichthyes</taxon>
        <taxon>Holocephali</taxon>
        <taxon>Chimaeriformes</taxon>
        <taxon>Callorhinchidae</taxon>
        <taxon>Callorhinchus</taxon>
    </lineage>
</organism>
<evidence type="ECO:0000256" key="8">
    <source>
        <dbReference type="ARBA" id="ARBA00023289"/>
    </source>
</evidence>
<reference evidence="11" key="4">
    <citation type="submission" date="2025-08" db="UniProtKB">
        <authorList>
            <consortium name="Ensembl"/>
        </authorList>
    </citation>
    <scope>IDENTIFICATION</scope>
</reference>
<dbReference type="Proteomes" id="UP000314986">
    <property type="component" value="Unassembled WGS sequence"/>
</dbReference>
<dbReference type="PROSITE" id="PS50058">
    <property type="entry name" value="G_PROTEIN_GAMMA"/>
    <property type="match status" value="1"/>
</dbReference>
<evidence type="ECO:0000313" key="11">
    <source>
        <dbReference type="Ensembl" id="ENSCMIP00000017983.1"/>
    </source>
</evidence>
<dbReference type="SMART" id="SM00224">
    <property type="entry name" value="GGL"/>
    <property type="match status" value="1"/>
</dbReference>
<reference evidence="12" key="2">
    <citation type="journal article" date="2007" name="PLoS Biol.">
        <title>Survey sequencing and comparative analysis of the elephant shark (Callorhinchus milii) genome.</title>
        <authorList>
            <person name="Venkatesh B."/>
            <person name="Kirkness E.F."/>
            <person name="Loh Y.H."/>
            <person name="Halpern A.L."/>
            <person name="Lee A.P."/>
            <person name="Johnson J."/>
            <person name="Dandona N."/>
            <person name="Viswanathan L.D."/>
            <person name="Tay A."/>
            <person name="Venter J.C."/>
            <person name="Strausberg R.L."/>
            <person name="Brenner S."/>
        </authorList>
    </citation>
    <scope>NUCLEOTIDE SEQUENCE [LARGE SCALE GENOMIC DNA]</scope>
</reference>
<dbReference type="FunFam" id="4.10.260.10:FF:000001">
    <property type="entry name" value="Guanine nucleotide-binding protein subunit gamma"/>
    <property type="match status" value="1"/>
</dbReference>
<evidence type="ECO:0000313" key="12">
    <source>
        <dbReference type="Proteomes" id="UP000314986"/>
    </source>
</evidence>
<reference evidence="12" key="3">
    <citation type="journal article" date="2014" name="Nature">
        <title>Elephant shark genome provides unique insights into gnathostome evolution.</title>
        <authorList>
            <consortium name="International Elephant Shark Genome Sequencing Consortium"/>
            <person name="Venkatesh B."/>
            <person name="Lee A.P."/>
            <person name="Ravi V."/>
            <person name="Maurya A.K."/>
            <person name="Lian M.M."/>
            <person name="Swann J.B."/>
            <person name="Ohta Y."/>
            <person name="Flajnik M.F."/>
            <person name="Sutoh Y."/>
            <person name="Kasahara M."/>
            <person name="Hoon S."/>
            <person name="Gangu V."/>
            <person name="Roy S.W."/>
            <person name="Irimia M."/>
            <person name="Korzh V."/>
            <person name="Kondrychyn I."/>
            <person name="Lim Z.W."/>
            <person name="Tay B.H."/>
            <person name="Tohari S."/>
            <person name="Kong K.W."/>
            <person name="Ho S."/>
            <person name="Lorente-Galdos B."/>
            <person name="Quilez J."/>
            <person name="Marques-Bonet T."/>
            <person name="Raney B.J."/>
            <person name="Ingham P.W."/>
            <person name="Tay A."/>
            <person name="Hillier L.W."/>
            <person name="Minx P."/>
            <person name="Boehm T."/>
            <person name="Wilson R.K."/>
            <person name="Brenner S."/>
            <person name="Warren W.C."/>
        </authorList>
    </citation>
    <scope>NUCLEOTIDE SEQUENCE [LARGE SCALE GENOMIC DNA]</scope>
</reference>
<reference evidence="11" key="5">
    <citation type="submission" date="2025-09" db="UniProtKB">
        <authorList>
            <consortium name="Ensembl"/>
        </authorList>
    </citation>
    <scope>IDENTIFICATION</scope>
</reference>
<proteinExistence type="inferred from homology"/>
<comment type="subunit">
    <text evidence="9">G proteins are composed of 3 units; alpha, beta and gamma.</text>
</comment>
<dbReference type="CDD" id="cd00068">
    <property type="entry name" value="GGL"/>
    <property type="match status" value="1"/>
</dbReference>
<keyword evidence="8" id="KW-0636">Prenylation</keyword>
<reference evidence="12" key="1">
    <citation type="journal article" date="2006" name="Science">
        <title>Ancient noncoding elements conserved in the human genome.</title>
        <authorList>
            <person name="Venkatesh B."/>
            <person name="Kirkness E.F."/>
            <person name="Loh Y.H."/>
            <person name="Halpern A.L."/>
            <person name="Lee A.P."/>
            <person name="Johnson J."/>
            <person name="Dandona N."/>
            <person name="Viswanathan L.D."/>
            <person name="Tay A."/>
            <person name="Venter J.C."/>
            <person name="Strausberg R.L."/>
            <person name="Brenner S."/>
        </authorList>
    </citation>
    <scope>NUCLEOTIDE SEQUENCE [LARGE SCALE GENOMIC DNA]</scope>
</reference>
<dbReference type="Pfam" id="PF00631">
    <property type="entry name" value="G-gamma"/>
    <property type="match status" value="1"/>
</dbReference>
<evidence type="ECO:0000259" key="10">
    <source>
        <dbReference type="PROSITE" id="PS50058"/>
    </source>
</evidence>
<keyword evidence="5 9" id="KW-0472">Membrane</keyword>
<feature type="domain" description="G protein gamma" evidence="10">
    <location>
        <begin position="3"/>
        <end position="68"/>
    </location>
</feature>
<comment type="similarity">
    <text evidence="2 9">Belongs to the G protein gamma family.</text>
</comment>
<sequence>MSDQNNIHSMLKIVVNSNCTCSLNRVKVSQSAADLKQFCLQNAPQDPLLKGVPTSVNPFKTRSGCLLL</sequence>
<comment type="subcellular location">
    <subcellularLocation>
        <location evidence="1 9">Cell membrane</location>
        <topology evidence="1 9">Lipid-anchor</topology>
        <orientation evidence="1 9">Cytoplasmic side</orientation>
    </subcellularLocation>
</comment>
<evidence type="ECO:0000256" key="1">
    <source>
        <dbReference type="ARBA" id="ARBA00004342"/>
    </source>
</evidence>
<protein>
    <recommendedName>
        <fullName evidence="9">Guanine nucleotide-binding protein subunit gamma</fullName>
    </recommendedName>
</protein>
<dbReference type="GO" id="GO:0007186">
    <property type="term" value="P:G protein-coupled receptor signaling pathway"/>
    <property type="evidence" value="ECO:0007669"/>
    <property type="project" value="InterPro"/>
</dbReference>
<accession>A0A4W3HLI1</accession>
<keyword evidence="12" id="KW-1185">Reference proteome</keyword>
<name>A0A4W3HLI1_CALMI</name>
<keyword evidence="3 9" id="KW-1003">Cell membrane</keyword>
<evidence type="ECO:0000256" key="4">
    <source>
        <dbReference type="ARBA" id="ARBA00022481"/>
    </source>
</evidence>
<dbReference type="AlphaFoldDB" id="A0A4W3HLI1"/>
<evidence type="ECO:0000256" key="7">
    <source>
        <dbReference type="ARBA" id="ARBA00023288"/>
    </source>
</evidence>
<keyword evidence="7 9" id="KW-0449">Lipoprotein</keyword>
<evidence type="ECO:0000256" key="2">
    <source>
        <dbReference type="ARBA" id="ARBA00007431"/>
    </source>
</evidence>
<dbReference type="InterPro" id="IPR036284">
    <property type="entry name" value="GGL_sf"/>
</dbReference>
<dbReference type="PANTHER" id="PTHR13809">
    <property type="entry name" value="GUANINE NUCLEOTIDE-BINDING PROTEIN GAMMA SUBUNIT"/>
    <property type="match status" value="1"/>
</dbReference>
<dbReference type="STRING" id="7868.ENSCMIP00000017983"/>
<evidence type="ECO:0000256" key="5">
    <source>
        <dbReference type="ARBA" id="ARBA00023136"/>
    </source>
</evidence>
<dbReference type="Ensembl" id="ENSCMIT00000018323.1">
    <property type="protein sequence ID" value="ENSCMIP00000017983.1"/>
    <property type="gene ID" value="ENSCMIG00000008513.1"/>
</dbReference>
<evidence type="ECO:0000256" key="3">
    <source>
        <dbReference type="ARBA" id="ARBA00022475"/>
    </source>
</evidence>
<dbReference type="PRINTS" id="PR00321">
    <property type="entry name" value="GPROTEING"/>
</dbReference>